<gene>
    <name evidence="7" type="ORF">HHI_11311</name>
</gene>
<dbReference type="Gene3D" id="1.20.1250.20">
    <property type="entry name" value="MFS general substrate transporter like domains"/>
    <property type="match status" value="2"/>
</dbReference>
<feature type="domain" description="Major facilitator superfamily (MFS) profile" evidence="6">
    <location>
        <begin position="1"/>
        <end position="199"/>
    </location>
</feature>
<feature type="transmembrane region" description="Helical" evidence="5">
    <location>
        <begin position="89"/>
        <end position="107"/>
    </location>
</feature>
<dbReference type="Proteomes" id="UP000025061">
    <property type="component" value="Unassembled WGS sequence"/>
</dbReference>
<feature type="transmembrane region" description="Helical" evidence="5">
    <location>
        <begin position="348"/>
        <end position="370"/>
    </location>
</feature>
<comment type="caution">
    <text evidence="7">The sequence shown here is derived from an EMBL/GenBank/DDBJ whole genome shotgun (WGS) entry which is preliminary data.</text>
</comment>
<name>A0A059FPK0_9PROT</name>
<dbReference type="PANTHER" id="PTHR23521:SF2">
    <property type="entry name" value="TRANSPORTER MFS SUPERFAMILY"/>
    <property type="match status" value="1"/>
</dbReference>
<feature type="transmembrane region" description="Helical" evidence="5">
    <location>
        <begin position="249"/>
        <end position="270"/>
    </location>
</feature>
<dbReference type="RefSeq" id="WP_148205845.1">
    <property type="nucleotide sequence ID" value="NZ_ARYI01000009.1"/>
</dbReference>
<evidence type="ECO:0000259" key="6">
    <source>
        <dbReference type="PROSITE" id="PS50850"/>
    </source>
</evidence>
<evidence type="ECO:0000256" key="1">
    <source>
        <dbReference type="ARBA" id="ARBA00022692"/>
    </source>
</evidence>
<dbReference type="GO" id="GO:0022857">
    <property type="term" value="F:transmembrane transporter activity"/>
    <property type="evidence" value="ECO:0007669"/>
    <property type="project" value="InterPro"/>
</dbReference>
<dbReference type="PROSITE" id="PS50850">
    <property type="entry name" value="MFS"/>
    <property type="match status" value="2"/>
</dbReference>
<feature type="transmembrane region" description="Helical" evidence="5">
    <location>
        <begin position="148"/>
        <end position="167"/>
    </location>
</feature>
<feature type="transmembrane region" description="Helical" evidence="5">
    <location>
        <begin position="20"/>
        <end position="45"/>
    </location>
</feature>
<dbReference type="EMBL" id="ARYI01000009">
    <property type="protein sequence ID" value="KCZ92564.1"/>
    <property type="molecule type" value="Genomic_DNA"/>
</dbReference>
<dbReference type="SUPFAM" id="SSF103473">
    <property type="entry name" value="MFS general substrate transporter"/>
    <property type="match status" value="1"/>
</dbReference>
<evidence type="ECO:0000256" key="4">
    <source>
        <dbReference type="SAM" id="MobiDB-lite"/>
    </source>
</evidence>
<reference evidence="7 8" key="1">
    <citation type="submission" date="2013-04" db="EMBL/GenBank/DDBJ databases">
        <title>Hyphomonas hirschiana VP5 Genome Sequencing.</title>
        <authorList>
            <person name="Lai Q."/>
            <person name="Shao Z."/>
        </authorList>
    </citation>
    <scope>NUCLEOTIDE SEQUENCE [LARGE SCALE GENOMIC DNA]</scope>
    <source>
        <strain evidence="7 8">VP5</strain>
    </source>
</reference>
<dbReference type="OrthoDB" id="9810614at2"/>
<dbReference type="Pfam" id="PF07690">
    <property type="entry name" value="MFS_1"/>
    <property type="match status" value="1"/>
</dbReference>
<dbReference type="GO" id="GO:0005886">
    <property type="term" value="C:plasma membrane"/>
    <property type="evidence" value="ECO:0007669"/>
    <property type="project" value="TreeGrafter"/>
</dbReference>
<dbReference type="AlphaFoldDB" id="A0A059FPK0"/>
<organism evidence="7 8">
    <name type="scientific">Hyphomonas hirschiana VP5</name>
    <dbReference type="NCBI Taxonomy" id="1280951"/>
    <lineage>
        <taxon>Bacteria</taxon>
        <taxon>Pseudomonadati</taxon>
        <taxon>Pseudomonadota</taxon>
        <taxon>Alphaproteobacteria</taxon>
        <taxon>Hyphomonadales</taxon>
        <taxon>Hyphomonadaceae</taxon>
        <taxon>Hyphomonas</taxon>
    </lineage>
</organism>
<protein>
    <submittedName>
        <fullName evidence="7">Major facilitator family transporter</fullName>
    </submittedName>
</protein>
<accession>A0A059FPK0</accession>
<feature type="region of interest" description="Disordered" evidence="4">
    <location>
        <begin position="420"/>
        <end position="450"/>
    </location>
</feature>
<feature type="domain" description="Major facilitator superfamily (MFS) profile" evidence="6">
    <location>
        <begin position="211"/>
        <end position="450"/>
    </location>
</feature>
<evidence type="ECO:0000313" key="8">
    <source>
        <dbReference type="Proteomes" id="UP000025061"/>
    </source>
</evidence>
<dbReference type="PANTHER" id="PTHR23521">
    <property type="entry name" value="TRANSPORTER MFS SUPERFAMILY"/>
    <property type="match status" value="1"/>
</dbReference>
<feature type="transmembrane region" description="Helical" evidence="5">
    <location>
        <begin position="212"/>
        <end position="229"/>
    </location>
</feature>
<evidence type="ECO:0000313" key="7">
    <source>
        <dbReference type="EMBL" id="KCZ92564.1"/>
    </source>
</evidence>
<feature type="transmembrane region" description="Helical" evidence="5">
    <location>
        <begin position="306"/>
        <end position="327"/>
    </location>
</feature>
<feature type="transmembrane region" description="Helical" evidence="5">
    <location>
        <begin position="173"/>
        <end position="192"/>
    </location>
</feature>
<dbReference type="PATRIC" id="fig|1280951.3.peg.2280"/>
<dbReference type="InterPro" id="IPR020846">
    <property type="entry name" value="MFS_dom"/>
</dbReference>
<dbReference type="InterPro" id="IPR011701">
    <property type="entry name" value="MFS"/>
</dbReference>
<feature type="transmembrane region" description="Helical" evidence="5">
    <location>
        <begin position="113"/>
        <end position="136"/>
    </location>
</feature>
<keyword evidence="8" id="KW-1185">Reference proteome</keyword>
<feature type="transmembrane region" description="Helical" evidence="5">
    <location>
        <begin position="57"/>
        <end position="77"/>
    </location>
</feature>
<proteinExistence type="predicted"/>
<evidence type="ECO:0000256" key="5">
    <source>
        <dbReference type="SAM" id="Phobius"/>
    </source>
</evidence>
<evidence type="ECO:0000256" key="2">
    <source>
        <dbReference type="ARBA" id="ARBA00022989"/>
    </source>
</evidence>
<sequence>MIRLLGRPGLVLSGHGGFAVYRNILVLVAALTLLQGAMAALAMVMSLKLLANGVAETGIGLVASAYSAGFLGGTLIAPHEIRRIGHIRTFTLLAGICALAALMLPIAGREIVIWSLLLALAGVGAAGMLTAGESWIANAAPPQQRGAILGFYHMVSKTGAIAAPFVVAAALSGLGAFMVVAGLFVAALLPVAATNRSQPELVAAKPFGPRRLLSLAPASVFAALCAGAVNNSVAQLYPVFATSIRPDDAAAFSAQLNGAILAGAMVGLWPIGLLSDRLDRRIVIAAAAAIGAGAAIGLALTTAINIPFLTLLLAALFGAGSLSYYAVAVANAADRAAPEEITSMMAGILVIWGIGSVIGPLIAGAFLQLLPGGGGLFLFAGLALAGLAVACLSRAAISAPVPTDAREPFSVSPATSLAIAEFDPRGEPEQSDQPDLFAGPMPASPQETAS</sequence>
<evidence type="ECO:0000256" key="3">
    <source>
        <dbReference type="ARBA" id="ARBA00023136"/>
    </source>
</evidence>
<feature type="transmembrane region" description="Helical" evidence="5">
    <location>
        <begin position="282"/>
        <end position="300"/>
    </location>
</feature>
<keyword evidence="2 5" id="KW-1133">Transmembrane helix</keyword>
<keyword evidence="3 5" id="KW-0472">Membrane</keyword>
<keyword evidence="1 5" id="KW-0812">Transmembrane</keyword>
<feature type="transmembrane region" description="Helical" evidence="5">
    <location>
        <begin position="376"/>
        <end position="397"/>
    </location>
</feature>
<dbReference type="InterPro" id="IPR036259">
    <property type="entry name" value="MFS_trans_sf"/>
</dbReference>